<evidence type="ECO:0000313" key="2">
    <source>
        <dbReference type="EMBL" id="KAG5274300.1"/>
    </source>
</evidence>
<dbReference type="AlphaFoldDB" id="A0AAV6GHL9"/>
<name>A0AAV6GHL9_9TELE</name>
<feature type="transmembrane region" description="Helical" evidence="1">
    <location>
        <begin position="20"/>
        <end position="40"/>
    </location>
</feature>
<sequence length="196" mass="21570">MENCNATHIGFGQLCGSYTLWILFAAVCTVLVLSLCWNILCCFGKQCTAKGKCFLPRFRRSISLRLSEMEDNPIYGNITYTPARTEITRNPTLSNNHQMTRSTIKVPSGGQDCYANLKLKVPKAGSGRSSPAPSLNTGAPQIQYSDVTAIPRTTDLEDSADILETTSLLSDLYASVDNKQNRTKTLDDTEDYANNV</sequence>
<reference evidence="2" key="1">
    <citation type="submission" date="2020-10" db="EMBL/GenBank/DDBJ databases">
        <title>Chromosome-scale genome assembly of the Allis shad, Alosa alosa.</title>
        <authorList>
            <person name="Margot Z."/>
            <person name="Christophe K."/>
            <person name="Cabau C."/>
            <person name="Louis A."/>
            <person name="Berthelot C."/>
            <person name="Parey E."/>
            <person name="Roest Crollius H."/>
            <person name="Montfort J."/>
            <person name="Robinson-Rechavi M."/>
            <person name="Bucao C."/>
            <person name="Bouchez O."/>
            <person name="Gislard M."/>
            <person name="Lluch J."/>
            <person name="Milhes M."/>
            <person name="Lampietro C."/>
            <person name="Lopez Roques C."/>
            <person name="Donnadieu C."/>
            <person name="Braasch I."/>
            <person name="Desvignes T."/>
            <person name="Postlethwait J."/>
            <person name="Bobe J."/>
            <person name="Guiguen Y."/>
        </authorList>
    </citation>
    <scope>NUCLEOTIDE SEQUENCE</scope>
    <source>
        <strain evidence="2">M-15738</strain>
        <tissue evidence="2">Blood</tissue>
    </source>
</reference>
<keyword evidence="1" id="KW-1133">Transmembrane helix</keyword>
<organism evidence="2 3">
    <name type="scientific">Alosa alosa</name>
    <name type="common">allis shad</name>
    <dbReference type="NCBI Taxonomy" id="278164"/>
    <lineage>
        <taxon>Eukaryota</taxon>
        <taxon>Metazoa</taxon>
        <taxon>Chordata</taxon>
        <taxon>Craniata</taxon>
        <taxon>Vertebrata</taxon>
        <taxon>Euteleostomi</taxon>
        <taxon>Actinopterygii</taxon>
        <taxon>Neopterygii</taxon>
        <taxon>Teleostei</taxon>
        <taxon>Clupei</taxon>
        <taxon>Clupeiformes</taxon>
        <taxon>Clupeoidei</taxon>
        <taxon>Clupeidae</taxon>
        <taxon>Alosa</taxon>
    </lineage>
</organism>
<gene>
    <name evidence="2" type="ORF">AALO_G00134560</name>
</gene>
<dbReference type="Proteomes" id="UP000823561">
    <property type="component" value="Chromosome 10"/>
</dbReference>
<keyword evidence="1" id="KW-0472">Membrane</keyword>
<proteinExistence type="predicted"/>
<accession>A0AAV6GHL9</accession>
<dbReference type="EMBL" id="JADWDJ010000010">
    <property type="protein sequence ID" value="KAG5274300.1"/>
    <property type="molecule type" value="Genomic_DNA"/>
</dbReference>
<evidence type="ECO:0000313" key="3">
    <source>
        <dbReference type="Proteomes" id="UP000823561"/>
    </source>
</evidence>
<keyword evidence="1" id="KW-0812">Transmembrane</keyword>
<keyword evidence="3" id="KW-1185">Reference proteome</keyword>
<evidence type="ECO:0000256" key="1">
    <source>
        <dbReference type="SAM" id="Phobius"/>
    </source>
</evidence>
<protein>
    <submittedName>
        <fullName evidence="2">Uncharacterized protein</fullName>
    </submittedName>
</protein>
<comment type="caution">
    <text evidence="2">The sequence shown here is derived from an EMBL/GenBank/DDBJ whole genome shotgun (WGS) entry which is preliminary data.</text>
</comment>